<evidence type="ECO:0000313" key="2">
    <source>
        <dbReference type="Proteomes" id="UP001370348"/>
    </source>
</evidence>
<dbReference type="Proteomes" id="UP001370348">
    <property type="component" value="Chromosome"/>
</dbReference>
<dbReference type="RefSeq" id="WP_394826047.1">
    <property type="nucleotide sequence ID" value="NZ_CP089984.1"/>
</dbReference>
<gene>
    <name evidence="1" type="ORF">LZC94_03890</name>
</gene>
<proteinExistence type="predicted"/>
<dbReference type="PROSITE" id="PS51257">
    <property type="entry name" value="PROKAR_LIPOPROTEIN"/>
    <property type="match status" value="1"/>
</dbReference>
<protein>
    <submittedName>
        <fullName evidence="1">Uncharacterized protein</fullName>
    </submittedName>
</protein>
<dbReference type="EMBL" id="CP089984">
    <property type="protein sequence ID" value="WXB16422.1"/>
    <property type="molecule type" value="Genomic_DNA"/>
</dbReference>
<sequence>MKSGSYLALLGVLGTMVACGNDVRHLDDEGGEAGYQESLRTTRTIHPILAEPIVVAGPEHQLDQPAALAVTSTSVFWTESTRVRSCPLPTGCAGEPALLLEKHERLHHIAATEDSIYFTGCHSFVCDDRHHVLRCPVSGCSLGPIRMDSTSDAFDHFILGKTHAYWIYGDRLVGCAFPECGRRREQWPSRVFGGEPQAVTTDGDTVYVQLFRNDLRTCVEADGCSEPNILPNTSSVRWPFRVHAGVAYWLDAGPHGPGSRPELRKCGLEDCGAGATVAFDDGSSEVEVDPTGVYWLNSNDGTVRHCPLGGCPQSGPVVLASRRVRARALTLGNGFVYWIEGNTIVKLAKPSD</sequence>
<organism evidence="1 2">
    <name type="scientific">Pendulispora albinea</name>
    <dbReference type="NCBI Taxonomy" id="2741071"/>
    <lineage>
        <taxon>Bacteria</taxon>
        <taxon>Pseudomonadati</taxon>
        <taxon>Myxococcota</taxon>
        <taxon>Myxococcia</taxon>
        <taxon>Myxococcales</taxon>
        <taxon>Sorangiineae</taxon>
        <taxon>Pendulisporaceae</taxon>
        <taxon>Pendulispora</taxon>
    </lineage>
</organism>
<evidence type="ECO:0000313" key="1">
    <source>
        <dbReference type="EMBL" id="WXB16422.1"/>
    </source>
</evidence>
<accession>A0ABZ2M4N7</accession>
<reference evidence="1 2" key="1">
    <citation type="submission" date="2021-12" db="EMBL/GenBank/DDBJ databases">
        <title>Discovery of the Pendulisporaceae a myxobacterial family with distinct sporulation behavior and unique specialized metabolism.</title>
        <authorList>
            <person name="Garcia R."/>
            <person name="Popoff A."/>
            <person name="Bader C.D."/>
            <person name="Loehr J."/>
            <person name="Walesch S."/>
            <person name="Walt C."/>
            <person name="Boldt J."/>
            <person name="Bunk B."/>
            <person name="Haeckl F.J.F.P.J."/>
            <person name="Gunesch A.P."/>
            <person name="Birkelbach J."/>
            <person name="Nuebel U."/>
            <person name="Pietschmann T."/>
            <person name="Bach T."/>
            <person name="Mueller R."/>
        </authorList>
    </citation>
    <scope>NUCLEOTIDE SEQUENCE [LARGE SCALE GENOMIC DNA]</scope>
    <source>
        <strain evidence="1 2">MSr11954</strain>
    </source>
</reference>
<keyword evidence="2" id="KW-1185">Reference proteome</keyword>
<name>A0ABZ2M4N7_9BACT</name>